<evidence type="ECO:0000313" key="1">
    <source>
        <dbReference type="EMBL" id="KAH8015870.1"/>
    </source>
</evidence>
<accession>A0ACB8G9S4</accession>
<protein>
    <submittedName>
        <fullName evidence="1">Uncharacterized protein</fullName>
    </submittedName>
</protein>
<sequence length="151" mass="16908">MEIIWGLGFLVPSSCAATRFSAALKFLCPLKHTQEQANLQHRTQQPESSQLFPLQRADASQDCRAEPVADGKGVVVVLKKRAGQRKPATTYEKITINKHARATLNSLRHIIRKNNDRKDLRTAALHRASAILRSQKPVVVKKKRAHTTKTP</sequence>
<organism evidence="1 2">
    <name type="scientific">Sphaerodactylus townsendi</name>
    <dbReference type="NCBI Taxonomy" id="933632"/>
    <lineage>
        <taxon>Eukaryota</taxon>
        <taxon>Metazoa</taxon>
        <taxon>Chordata</taxon>
        <taxon>Craniata</taxon>
        <taxon>Vertebrata</taxon>
        <taxon>Euteleostomi</taxon>
        <taxon>Lepidosauria</taxon>
        <taxon>Squamata</taxon>
        <taxon>Bifurcata</taxon>
        <taxon>Gekkota</taxon>
        <taxon>Sphaerodactylidae</taxon>
        <taxon>Sphaerodactylus</taxon>
    </lineage>
</organism>
<gene>
    <name evidence="1" type="ORF">K3G42_009620</name>
</gene>
<proteinExistence type="predicted"/>
<dbReference type="EMBL" id="CM037614">
    <property type="protein sequence ID" value="KAH8015870.1"/>
    <property type="molecule type" value="Genomic_DNA"/>
</dbReference>
<name>A0ACB8G9S4_9SAUR</name>
<evidence type="ECO:0000313" key="2">
    <source>
        <dbReference type="Proteomes" id="UP000827872"/>
    </source>
</evidence>
<dbReference type="Proteomes" id="UP000827872">
    <property type="component" value="Linkage Group LG01"/>
</dbReference>
<keyword evidence="2" id="KW-1185">Reference proteome</keyword>
<comment type="caution">
    <text evidence="1">The sequence shown here is derived from an EMBL/GenBank/DDBJ whole genome shotgun (WGS) entry which is preliminary data.</text>
</comment>
<reference evidence="1" key="1">
    <citation type="submission" date="2021-08" db="EMBL/GenBank/DDBJ databases">
        <title>The first chromosome-level gecko genome reveals the dynamic sex chromosomes of Neotropical dwarf geckos (Sphaerodactylidae: Sphaerodactylus).</title>
        <authorList>
            <person name="Pinto B.J."/>
            <person name="Keating S.E."/>
            <person name="Gamble T."/>
        </authorList>
    </citation>
    <scope>NUCLEOTIDE SEQUENCE</scope>
    <source>
        <strain evidence="1">TG3544</strain>
    </source>
</reference>